<dbReference type="GO" id="GO:0000166">
    <property type="term" value="F:nucleotide binding"/>
    <property type="evidence" value="ECO:0007669"/>
    <property type="project" value="UniProtKB-KW"/>
</dbReference>
<keyword evidence="1" id="KW-0597">Phosphoprotein</keyword>
<sequence length="121" mass="14192">MRKNDSIYLRHILDSIERIEEYTRGMEKKDFSSSNLVQDGTIRQIEIIGEATKNLSKDLREKYPQVPWRDIAGMRDRLIHHYFGINLEDVWHTVKVDIPALKDEILVILDILKTKNNDGSN</sequence>
<evidence type="ECO:0000256" key="4">
    <source>
        <dbReference type="ARBA" id="ARBA00022741"/>
    </source>
</evidence>
<evidence type="ECO:0000256" key="5">
    <source>
        <dbReference type="ARBA" id="ARBA00022801"/>
    </source>
</evidence>
<dbReference type="Pfam" id="PF01934">
    <property type="entry name" value="HepT-like"/>
    <property type="match status" value="1"/>
</dbReference>
<dbReference type="GO" id="GO:0004540">
    <property type="term" value="F:RNA nuclease activity"/>
    <property type="evidence" value="ECO:0007669"/>
    <property type="project" value="InterPro"/>
</dbReference>
<dbReference type="RefSeq" id="WP_048156272.1">
    <property type="nucleotide sequence ID" value="NZ_CP009528.1"/>
</dbReference>
<keyword evidence="3" id="KW-0540">Nuclease</keyword>
<name>A0A0E3QWT5_METBA</name>
<dbReference type="AlphaFoldDB" id="A0A0E3QWT5"/>
<dbReference type="Proteomes" id="UP000033033">
    <property type="component" value="Chromosome"/>
</dbReference>
<keyword evidence="5" id="KW-0378">Hydrolase</keyword>
<evidence type="ECO:0008006" key="8">
    <source>
        <dbReference type="Google" id="ProtNLM"/>
    </source>
</evidence>
<dbReference type="KEGG" id="mby:MSBRM_3010"/>
<dbReference type="HOGENOM" id="CLU_142825_3_3_2"/>
<dbReference type="GeneID" id="24846333"/>
<dbReference type="PATRIC" id="fig|1434108.4.peg.3832"/>
<dbReference type="EMBL" id="CP009528">
    <property type="protein sequence ID" value="AKB56008.1"/>
    <property type="molecule type" value="Genomic_DNA"/>
</dbReference>
<proteinExistence type="predicted"/>
<protein>
    <recommendedName>
        <fullName evidence="8">Nucleotidyltransferase</fullName>
    </recommendedName>
</protein>
<gene>
    <name evidence="6" type="ORF">MSBRM_3010</name>
</gene>
<dbReference type="InterPro" id="IPR051813">
    <property type="entry name" value="HepT_RNase_toxin"/>
</dbReference>
<evidence type="ECO:0000256" key="3">
    <source>
        <dbReference type="ARBA" id="ARBA00022722"/>
    </source>
</evidence>
<evidence type="ECO:0000313" key="6">
    <source>
        <dbReference type="EMBL" id="AKB56008.1"/>
    </source>
</evidence>
<keyword evidence="2" id="KW-1277">Toxin-antitoxin system</keyword>
<evidence type="ECO:0000256" key="2">
    <source>
        <dbReference type="ARBA" id="ARBA00022649"/>
    </source>
</evidence>
<dbReference type="PANTHER" id="PTHR34139:SF1">
    <property type="entry name" value="RNASE MJ1380-RELATED"/>
    <property type="match status" value="1"/>
</dbReference>
<evidence type="ECO:0000256" key="1">
    <source>
        <dbReference type="ARBA" id="ARBA00022553"/>
    </source>
</evidence>
<dbReference type="STRING" id="1434108.MSBRM_3010"/>
<organism evidence="6 7">
    <name type="scientific">Methanosarcina barkeri MS</name>
    <dbReference type="NCBI Taxonomy" id="1434108"/>
    <lineage>
        <taxon>Archaea</taxon>
        <taxon>Methanobacteriati</taxon>
        <taxon>Methanobacteriota</taxon>
        <taxon>Stenosarchaea group</taxon>
        <taxon>Methanomicrobia</taxon>
        <taxon>Methanosarcinales</taxon>
        <taxon>Methanosarcinaceae</taxon>
        <taxon>Methanosarcina</taxon>
    </lineage>
</organism>
<dbReference type="PANTHER" id="PTHR34139">
    <property type="entry name" value="UPF0331 PROTEIN MJ0127"/>
    <property type="match status" value="1"/>
</dbReference>
<dbReference type="GO" id="GO:0110001">
    <property type="term" value="C:toxin-antitoxin complex"/>
    <property type="evidence" value="ECO:0007669"/>
    <property type="project" value="InterPro"/>
</dbReference>
<dbReference type="InterPro" id="IPR008201">
    <property type="entry name" value="HepT-like"/>
</dbReference>
<reference evidence="6 7" key="1">
    <citation type="submission" date="2014-07" db="EMBL/GenBank/DDBJ databases">
        <title>Methanogenic archaea and the global carbon cycle.</title>
        <authorList>
            <person name="Henriksen J.R."/>
            <person name="Luke J."/>
            <person name="Reinhart S."/>
            <person name="Benedict M.N."/>
            <person name="Youngblut N.D."/>
            <person name="Metcalf M.E."/>
            <person name="Whitaker R.J."/>
            <person name="Metcalf W.W."/>
        </authorList>
    </citation>
    <scope>NUCLEOTIDE SEQUENCE [LARGE SCALE GENOMIC DNA]</scope>
    <source>
        <strain evidence="6 7">MS</strain>
    </source>
</reference>
<evidence type="ECO:0000313" key="7">
    <source>
        <dbReference type="Proteomes" id="UP000033033"/>
    </source>
</evidence>
<dbReference type="GO" id="GO:0016787">
    <property type="term" value="F:hydrolase activity"/>
    <property type="evidence" value="ECO:0007669"/>
    <property type="project" value="UniProtKB-KW"/>
</dbReference>
<keyword evidence="7" id="KW-1185">Reference proteome</keyword>
<keyword evidence="4" id="KW-0547">Nucleotide-binding</keyword>
<accession>A0A0E3QWT5</accession>